<dbReference type="InterPro" id="IPR035979">
    <property type="entry name" value="RBD_domain_sf"/>
</dbReference>
<keyword evidence="3" id="KW-0175">Coiled coil</keyword>
<dbReference type="SUPFAM" id="SSF54928">
    <property type="entry name" value="RNA-binding domain, RBD"/>
    <property type="match status" value="2"/>
</dbReference>
<evidence type="ECO:0000256" key="1">
    <source>
        <dbReference type="ARBA" id="ARBA00022884"/>
    </source>
</evidence>
<gene>
    <name evidence="6" type="ORF">Ccrd_025520</name>
</gene>
<dbReference type="Proteomes" id="UP000243975">
    <property type="component" value="Unassembled WGS sequence"/>
</dbReference>
<evidence type="ECO:0000256" key="3">
    <source>
        <dbReference type="SAM" id="Coils"/>
    </source>
</evidence>
<keyword evidence="7" id="KW-1185">Reference proteome</keyword>
<feature type="region of interest" description="Disordered" evidence="4">
    <location>
        <begin position="615"/>
        <end position="814"/>
    </location>
</feature>
<feature type="region of interest" description="Disordered" evidence="4">
    <location>
        <begin position="265"/>
        <end position="320"/>
    </location>
</feature>
<evidence type="ECO:0000256" key="4">
    <source>
        <dbReference type="SAM" id="MobiDB-lite"/>
    </source>
</evidence>
<protein>
    <submittedName>
        <fullName evidence="6">Nucleotide-binding, alpha-beta plait</fullName>
    </submittedName>
</protein>
<proteinExistence type="predicted"/>
<evidence type="ECO:0000259" key="5">
    <source>
        <dbReference type="PROSITE" id="PS50102"/>
    </source>
</evidence>
<feature type="compositionally biased region" description="Polar residues" evidence="4">
    <location>
        <begin position="646"/>
        <end position="662"/>
    </location>
</feature>
<feature type="domain" description="RRM" evidence="5">
    <location>
        <begin position="326"/>
        <end position="405"/>
    </location>
</feature>
<dbReference type="CDD" id="cd00590">
    <property type="entry name" value="RRM_SF"/>
    <property type="match status" value="1"/>
</dbReference>
<accession>A0A118JKN3</accession>
<keyword evidence="1 2" id="KW-0694">RNA-binding</keyword>
<dbReference type="SMART" id="SM00360">
    <property type="entry name" value="RRM"/>
    <property type="match status" value="3"/>
</dbReference>
<comment type="caution">
    <text evidence="6">The sequence shown here is derived from an EMBL/GenBank/DDBJ whole genome shotgun (WGS) entry which is preliminary data.</text>
</comment>
<name>A0A118JKN3_CYNCS</name>
<evidence type="ECO:0000313" key="6">
    <source>
        <dbReference type="EMBL" id="KVH77846.1"/>
    </source>
</evidence>
<feature type="domain" description="RRM" evidence="5">
    <location>
        <begin position="501"/>
        <end position="577"/>
    </location>
</feature>
<feature type="compositionally biased region" description="Basic and acidic residues" evidence="4">
    <location>
        <begin position="665"/>
        <end position="692"/>
    </location>
</feature>
<dbReference type="AlphaFoldDB" id="A0A118JKN3"/>
<dbReference type="InterPro" id="IPR012677">
    <property type="entry name" value="Nucleotide-bd_a/b_plait_sf"/>
</dbReference>
<dbReference type="PANTHER" id="PTHR21245">
    <property type="entry name" value="HETEROGENEOUS NUCLEAR RIBONUCLEOPROTEIN"/>
    <property type="match status" value="1"/>
</dbReference>
<evidence type="ECO:0000256" key="2">
    <source>
        <dbReference type="PROSITE-ProRule" id="PRU00176"/>
    </source>
</evidence>
<feature type="compositionally biased region" description="Basic and acidic residues" evidence="4">
    <location>
        <begin position="794"/>
        <end position="805"/>
    </location>
</feature>
<dbReference type="OMA" id="NMHGRER"/>
<feature type="compositionally biased region" description="Polar residues" evidence="4">
    <location>
        <begin position="265"/>
        <end position="277"/>
    </location>
</feature>
<feature type="compositionally biased region" description="Basic residues" evidence="4">
    <location>
        <begin position="1"/>
        <end position="13"/>
    </location>
</feature>
<dbReference type="EMBL" id="LEKV01006491">
    <property type="protein sequence ID" value="KVH77846.1"/>
    <property type="molecule type" value="Genomic_DNA"/>
</dbReference>
<feature type="coiled-coil region" evidence="3">
    <location>
        <begin position="127"/>
        <end position="185"/>
    </location>
</feature>
<feature type="domain" description="RRM" evidence="5">
    <location>
        <begin position="407"/>
        <end position="491"/>
    </location>
</feature>
<feature type="region of interest" description="Disordered" evidence="4">
    <location>
        <begin position="1"/>
        <end position="37"/>
    </location>
</feature>
<dbReference type="Gene3D" id="3.30.70.330">
    <property type="match status" value="3"/>
</dbReference>
<dbReference type="InterPro" id="IPR000504">
    <property type="entry name" value="RRM_dom"/>
</dbReference>
<feature type="compositionally biased region" description="Basic residues" evidence="4">
    <location>
        <begin position="766"/>
        <end position="779"/>
    </location>
</feature>
<dbReference type="Gramene" id="KVH77846">
    <property type="protein sequence ID" value="KVH77846"/>
    <property type="gene ID" value="Ccrd_025520"/>
</dbReference>
<feature type="compositionally biased region" description="Acidic residues" evidence="4">
    <location>
        <begin position="289"/>
        <end position="308"/>
    </location>
</feature>
<reference evidence="6 7" key="1">
    <citation type="journal article" date="2016" name="Sci. Rep.">
        <title>The genome sequence of the outbreeding globe artichoke constructed de novo incorporating a phase-aware low-pass sequencing strategy of F1 progeny.</title>
        <authorList>
            <person name="Scaglione D."/>
            <person name="Reyes-Chin-Wo S."/>
            <person name="Acquadro A."/>
            <person name="Froenicke L."/>
            <person name="Portis E."/>
            <person name="Beitel C."/>
            <person name="Tirone M."/>
            <person name="Mauro R."/>
            <person name="Lo Monaco A."/>
            <person name="Mauromicale G."/>
            <person name="Faccioli P."/>
            <person name="Cattivelli L."/>
            <person name="Rieseberg L."/>
            <person name="Michelmore R."/>
            <person name="Lanteri S."/>
        </authorList>
    </citation>
    <scope>NUCLEOTIDE SEQUENCE [LARGE SCALE GENOMIC DNA]</scope>
    <source>
        <strain evidence="6">2C</strain>
    </source>
</reference>
<organism evidence="6 7">
    <name type="scientific">Cynara cardunculus var. scolymus</name>
    <name type="common">Globe artichoke</name>
    <name type="synonym">Cynara scolymus</name>
    <dbReference type="NCBI Taxonomy" id="59895"/>
    <lineage>
        <taxon>Eukaryota</taxon>
        <taxon>Viridiplantae</taxon>
        <taxon>Streptophyta</taxon>
        <taxon>Embryophyta</taxon>
        <taxon>Tracheophyta</taxon>
        <taxon>Spermatophyta</taxon>
        <taxon>Magnoliopsida</taxon>
        <taxon>eudicotyledons</taxon>
        <taxon>Gunneridae</taxon>
        <taxon>Pentapetalae</taxon>
        <taxon>asterids</taxon>
        <taxon>campanulids</taxon>
        <taxon>Asterales</taxon>
        <taxon>Asteraceae</taxon>
        <taxon>Carduoideae</taxon>
        <taxon>Cardueae</taxon>
        <taxon>Carduinae</taxon>
        <taxon>Cynara</taxon>
    </lineage>
</organism>
<dbReference type="Pfam" id="PF00076">
    <property type="entry name" value="RRM_1"/>
    <property type="match status" value="3"/>
</dbReference>
<evidence type="ECO:0000313" key="7">
    <source>
        <dbReference type="Proteomes" id="UP000243975"/>
    </source>
</evidence>
<sequence>MAPKRMSARRKKSSSSSATTVTLVDHELPTSQVETGDGLKLEETDTELLGQVQVSNPNPADINVDSTKGVAVSSKSVIKEEVVLENCEVGDVSEANIEVGGPDVGSDKINEDSWLESEDVDNGIVCIDDQKEDLRQGSENMNEEKQEAGVVKVEDTVVCIYGSQLETVDEEKQEAREETVAVAQEETGAVKVGEFKILNDNNTSLVVKGDGVEEGEKIAKLISSQESNISKSSCKNDAALVMDDGGNGDGKCTAEMFSTQESVQAVSTKAPCENNTALIVEDDSKGNGDDEESDDDSEGDDTDNEGDENPSISVQDPLDNKKEKNIEIYVGKLNKDTVEEDLVNAFQQFGELESTRIVRNSTTNKSKGFAFIRFASVDQAKRALSELKDGVEVRGKHVMISASQNNDTLYLGNICKTWNREEVLQQLKHYGIEHIKVIRLPEDPRIEGKIKGFAFLEFSAHADAVAAFQRLRKPDAIFGRDISAKVAFAQAPLDEDLSQVKQVYVEGLTKAWNEKKLKEICEKYGEIDRVKLCLGTRIKKDFGFVTFTSHESALACVEGINKVGVSELKIKASIAKPPHNSQLQKLVCRGGFKVEKQIQASVLINEDGISKGTSEIKSSKTKGVLNSRQAKRNRKDSSKLKIKASIANSQQKELPRKQNSGGKINVEKQSKLSPLKKDGESSKEAELLKMKGDLNSQQAKRKRKASSEQNLKAPPGLRHGGDKGTPKKLKVGNDGQNSKIASKAGSHKRKKFSNYEGHEDGGNRNTHNKKPFKKQKGNMHGRERDNSRNPTSDTHLRKGRDDYRNSPRYIDPYTPKHAASHAYHLGLDSMSTRFHMEMEPHAGYIEPASAKQNLSYSRYVQPVAQTLRQHQTVYLEPAAGSQSQLHSRYLDRLATTQSHHKGYIETAVGPEVQPYRGYRPSAIVQIAHDPYDSRFARFTLILPFAIKLFDMMVDVPALLMLEVHLFQLLNLEITQATTRVVAQVTAEVTVVVVSSGHTTNY</sequence>
<dbReference type="GO" id="GO:0003723">
    <property type="term" value="F:RNA binding"/>
    <property type="evidence" value="ECO:0007669"/>
    <property type="project" value="UniProtKB-UniRule"/>
</dbReference>
<dbReference type="PROSITE" id="PS50102">
    <property type="entry name" value="RRM"/>
    <property type="match status" value="3"/>
</dbReference>
<dbReference type="STRING" id="59895.A0A118JKN3"/>